<feature type="compositionally biased region" description="Pro residues" evidence="1">
    <location>
        <begin position="97"/>
        <end position="115"/>
    </location>
</feature>
<comment type="caution">
    <text evidence="3">The sequence shown here is derived from an EMBL/GenBank/DDBJ whole genome shotgun (WGS) entry which is preliminary data.</text>
</comment>
<dbReference type="EMBL" id="JAAIJQ010000027">
    <property type="protein sequence ID" value="NEV62366.1"/>
    <property type="molecule type" value="Genomic_DNA"/>
</dbReference>
<evidence type="ECO:0000313" key="4">
    <source>
        <dbReference type="Proteomes" id="UP000483379"/>
    </source>
</evidence>
<dbReference type="InterPro" id="IPR007730">
    <property type="entry name" value="SPOR-like_dom"/>
</dbReference>
<evidence type="ECO:0000256" key="1">
    <source>
        <dbReference type="SAM" id="MobiDB-lite"/>
    </source>
</evidence>
<keyword evidence="4" id="KW-1185">Reference proteome</keyword>
<dbReference type="GO" id="GO:0030428">
    <property type="term" value="C:cell septum"/>
    <property type="evidence" value="ECO:0007669"/>
    <property type="project" value="TreeGrafter"/>
</dbReference>
<dbReference type="RefSeq" id="WP_164452837.1">
    <property type="nucleotide sequence ID" value="NZ_JAAIJQ010000027.1"/>
</dbReference>
<sequence>MGAVVIVALAVIFVPMLFEDDSLAPPVDTALLPDEPGFGSDFDPGLDIPLPDQPDDGSALGSTDDSVQLDVPPPESFGEPEADLSGLQPGQITGADLPPPARPADLPAPTPPQAAPSPSSRPSTAARPAAEPKPAPRTAAPPPPPPPRADAVPSWVVQVASLGSSASASALADKLKGAGFTAFVERAEVRGKTFYRVRVGPEVDRDAAERAAAMLRQQQKLDTLIQRYP</sequence>
<dbReference type="GO" id="GO:0032153">
    <property type="term" value="C:cell division site"/>
    <property type="evidence" value="ECO:0007669"/>
    <property type="project" value="TreeGrafter"/>
</dbReference>
<evidence type="ECO:0000259" key="2">
    <source>
        <dbReference type="PROSITE" id="PS51724"/>
    </source>
</evidence>
<feature type="region of interest" description="Disordered" evidence="1">
    <location>
        <begin position="28"/>
        <end position="152"/>
    </location>
</feature>
<feature type="domain" description="SPOR" evidence="2">
    <location>
        <begin position="149"/>
        <end position="228"/>
    </location>
</feature>
<accession>A0A6M0JXV0</accession>
<dbReference type="PANTHER" id="PTHR38687:SF1">
    <property type="entry name" value="CELL DIVISION PROTEIN DEDD"/>
    <property type="match status" value="1"/>
</dbReference>
<protein>
    <recommendedName>
        <fullName evidence="2">SPOR domain-containing protein</fullName>
    </recommendedName>
</protein>
<proteinExistence type="predicted"/>
<evidence type="ECO:0000313" key="3">
    <source>
        <dbReference type="EMBL" id="NEV62366.1"/>
    </source>
</evidence>
<dbReference type="GO" id="GO:0042834">
    <property type="term" value="F:peptidoglycan binding"/>
    <property type="evidence" value="ECO:0007669"/>
    <property type="project" value="InterPro"/>
</dbReference>
<dbReference type="AlphaFoldDB" id="A0A6M0JXV0"/>
<dbReference type="PROSITE" id="PS51724">
    <property type="entry name" value="SPOR"/>
    <property type="match status" value="1"/>
</dbReference>
<feature type="compositionally biased region" description="Pro residues" evidence="1">
    <location>
        <begin position="131"/>
        <end position="148"/>
    </location>
</feature>
<organism evidence="3 4">
    <name type="scientific">Thiorhodococcus minor</name>
    <dbReference type="NCBI Taxonomy" id="57489"/>
    <lineage>
        <taxon>Bacteria</taxon>
        <taxon>Pseudomonadati</taxon>
        <taxon>Pseudomonadota</taxon>
        <taxon>Gammaproteobacteria</taxon>
        <taxon>Chromatiales</taxon>
        <taxon>Chromatiaceae</taxon>
        <taxon>Thiorhodococcus</taxon>
    </lineage>
</organism>
<dbReference type="PANTHER" id="PTHR38687">
    <property type="entry name" value="CELL DIVISION PROTEIN DEDD-RELATED"/>
    <property type="match status" value="1"/>
</dbReference>
<dbReference type="GO" id="GO:0032506">
    <property type="term" value="P:cytokinetic process"/>
    <property type="evidence" value="ECO:0007669"/>
    <property type="project" value="TreeGrafter"/>
</dbReference>
<gene>
    <name evidence="3" type="ORF">G3446_10770</name>
</gene>
<dbReference type="InterPro" id="IPR036680">
    <property type="entry name" value="SPOR-like_sf"/>
</dbReference>
<reference evidence="3 4" key="1">
    <citation type="submission" date="2020-02" db="EMBL/GenBank/DDBJ databases">
        <title>Genome sequences of Thiorhodococcus mannitoliphagus and Thiorhodococcus minor, purple sulfur photosynthetic bacteria in the gammaproteobacterial family, Chromatiaceae.</title>
        <authorList>
            <person name="Aviles F.A."/>
            <person name="Meyer T.E."/>
            <person name="Kyndt J.A."/>
        </authorList>
    </citation>
    <scope>NUCLEOTIDE SEQUENCE [LARGE SCALE GENOMIC DNA]</scope>
    <source>
        <strain evidence="3 4">DSM 11518</strain>
    </source>
</reference>
<name>A0A6M0JXV0_9GAMM</name>
<dbReference type="Pfam" id="PF05036">
    <property type="entry name" value="SPOR"/>
    <property type="match status" value="1"/>
</dbReference>
<dbReference type="SUPFAM" id="SSF110997">
    <property type="entry name" value="Sporulation related repeat"/>
    <property type="match status" value="1"/>
</dbReference>
<dbReference type="Proteomes" id="UP000483379">
    <property type="component" value="Unassembled WGS sequence"/>
</dbReference>
<dbReference type="Gene3D" id="3.30.70.1070">
    <property type="entry name" value="Sporulation related repeat"/>
    <property type="match status" value="1"/>
</dbReference>
<dbReference type="InterPro" id="IPR052521">
    <property type="entry name" value="Cell_div_SPOR-domain"/>
</dbReference>
<feature type="compositionally biased region" description="Low complexity" evidence="1">
    <location>
        <begin position="116"/>
        <end position="129"/>
    </location>
</feature>